<dbReference type="EMBL" id="SZYH01000001">
    <property type="protein sequence ID" value="TKV67852.1"/>
    <property type="molecule type" value="Genomic_DNA"/>
</dbReference>
<keyword evidence="1" id="KW-0812">Transmembrane</keyword>
<feature type="transmembrane region" description="Helical" evidence="1">
    <location>
        <begin position="16"/>
        <end position="36"/>
    </location>
</feature>
<feature type="transmembrane region" description="Helical" evidence="1">
    <location>
        <begin position="106"/>
        <end position="123"/>
    </location>
</feature>
<dbReference type="SUPFAM" id="SSF49785">
    <property type="entry name" value="Galactose-binding domain-like"/>
    <property type="match status" value="1"/>
</dbReference>
<gene>
    <name evidence="2" type="ORF">FDP08_06960</name>
</gene>
<sequence length="323" mass="36412">MGVNLSVDRPARKAPIWQYLALAGVVLITPFFFIGGPGWTDGPLYKSAWNLGHILFFALLTLAVQPWRIWTGWLLWGLTTLAVLLVGLGIEVLQYGISRQMDWQDIFRNLLGLWAVIAIRPLASCAGHSVLAIWSLRIIVGVLLVVEVTATAGVALQQYRVSQLLPALYDFEQPDPSPFWKGPIQKEPIDPVSGSNENGQEGQLRISLTTDRYSGVSLHNFPSDWRHYSHLVIVLHNPQDHPLPMVLRINDVEHDLGDNAYNDRFNTRLVLPPGEQSFRLDLNRVRNAPAGRTMDMGSVRRLGLFVSRLEEPKTVYLREIRLE</sequence>
<dbReference type="OrthoDB" id="9760450at2"/>
<dbReference type="AlphaFoldDB" id="A0A4U6R4S4"/>
<evidence type="ECO:0000256" key="1">
    <source>
        <dbReference type="SAM" id="Phobius"/>
    </source>
</evidence>
<proteinExistence type="predicted"/>
<evidence type="ECO:0000313" key="2">
    <source>
        <dbReference type="EMBL" id="TKV67852.1"/>
    </source>
</evidence>
<feature type="transmembrane region" description="Helical" evidence="1">
    <location>
        <begin position="73"/>
        <end position="94"/>
    </location>
</feature>
<keyword evidence="3" id="KW-1185">Reference proteome</keyword>
<evidence type="ECO:0000313" key="3">
    <source>
        <dbReference type="Proteomes" id="UP000308488"/>
    </source>
</evidence>
<comment type="caution">
    <text evidence="2">The sequence shown here is derived from an EMBL/GenBank/DDBJ whole genome shotgun (WGS) entry which is preliminary data.</text>
</comment>
<protein>
    <submittedName>
        <fullName evidence="2">Succinyl-CoA synthetase subunit beta</fullName>
    </submittedName>
</protein>
<accession>A0A4U6R4S4</accession>
<keyword evidence="1" id="KW-1133">Transmembrane helix</keyword>
<organism evidence="2 3">
    <name type="scientific">Marinobacter panjinensis</name>
    <dbReference type="NCBI Taxonomy" id="2576384"/>
    <lineage>
        <taxon>Bacteria</taxon>
        <taxon>Pseudomonadati</taxon>
        <taxon>Pseudomonadota</taxon>
        <taxon>Gammaproteobacteria</taxon>
        <taxon>Pseudomonadales</taxon>
        <taxon>Marinobacteraceae</taxon>
        <taxon>Marinobacter</taxon>
    </lineage>
</organism>
<reference evidence="2 3" key="1">
    <citation type="submission" date="2019-05" db="EMBL/GenBank/DDBJ databases">
        <title>Marinobacter panjinensis sp. nov., a moderately halophilic bacterium isolated from sea tidal flat environment.</title>
        <authorList>
            <person name="Yang W."/>
            <person name="An M."/>
            <person name="He W."/>
            <person name="Luo X."/>
            <person name="Zhu L."/>
            <person name="Chen G."/>
            <person name="Zhang Y."/>
            <person name="Wang Y."/>
        </authorList>
    </citation>
    <scope>NUCLEOTIDE SEQUENCE [LARGE SCALE GENOMIC DNA]</scope>
    <source>
        <strain evidence="2 3">PJ-16</strain>
    </source>
</reference>
<dbReference type="InterPro" id="IPR008979">
    <property type="entry name" value="Galactose-bd-like_sf"/>
</dbReference>
<keyword evidence="1" id="KW-0472">Membrane</keyword>
<dbReference type="Gene3D" id="2.60.120.430">
    <property type="entry name" value="Galactose-binding lectin"/>
    <property type="match status" value="1"/>
</dbReference>
<feature type="transmembrane region" description="Helical" evidence="1">
    <location>
        <begin position="48"/>
        <end position="67"/>
    </location>
</feature>
<dbReference type="Proteomes" id="UP000308488">
    <property type="component" value="Unassembled WGS sequence"/>
</dbReference>
<dbReference type="RefSeq" id="WP_137435264.1">
    <property type="nucleotide sequence ID" value="NZ_JANRHC010000001.1"/>
</dbReference>
<name>A0A4U6R4S4_9GAMM</name>